<dbReference type="Pfam" id="PF00149">
    <property type="entry name" value="Metallophos"/>
    <property type="match status" value="1"/>
</dbReference>
<evidence type="ECO:0000259" key="7">
    <source>
        <dbReference type="SMART" id="SM00156"/>
    </source>
</evidence>
<dbReference type="PRINTS" id="PR00114">
    <property type="entry name" value="STPHPHTASE"/>
</dbReference>
<reference evidence="8" key="1">
    <citation type="submission" date="2020-11" db="EMBL/GenBank/DDBJ databases">
        <authorList>
            <person name="Tran Van P."/>
        </authorList>
    </citation>
    <scope>NUCLEOTIDE SEQUENCE</scope>
</reference>
<organism evidence="8">
    <name type="scientific">Timema genevievae</name>
    <name type="common">Walking stick</name>
    <dbReference type="NCBI Taxonomy" id="629358"/>
    <lineage>
        <taxon>Eukaryota</taxon>
        <taxon>Metazoa</taxon>
        <taxon>Ecdysozoa</taxon>
        <taxon>Arthropoda</taxon>
        <taxon>Hexapoda</taxon>
        <taxon>Insecta</taxon>
        <taxon>Pterygota</taxon>
        <taxon>Neoptera</taxon>
        <taxon>Polyneoptera</taxon>
        <taxon>Phasmatodea</taxon>
        <taxon>Timematodea</taxon>
        <taxon>Timematoidea</taxon>
        <taxon>Timematidae</taxon>
        <taxon>Timema</taxon>
    </lineage>
</organism>
<dbReference type="EC" id="3.1.3.16" evidence="2"/>
<dbReference type="Pfam" id="PF22938">
    <property type="entry name" value="Integrase_p58_C"/>
    <property type="match status" value="1"/>
</dbReference>
<evidence type="ECO:0000256" key="1">
    <source>
        <dbReference type="ARBA" id="ARBA00001936"/>
    </source>
</evidence>
<name>A0A7R9JYA9_TIMGE</name>
<evidence type="ECO:0000256" key="2">
    <source>
        <dbReference type="ARBA" id="ARBA00013081"/>
    </source>
</evidence>
<gene>
    <name evidence="8" type="ORF">TGEB3V08_LOCUS5631</name>
</gene>
<evidence type="ECO:0000256" key="5">
    <source>
        <dbReference type="ARBA" id="ARBA00023211"/>
    </source>
</evidence>
<evidence type="ECO:0000313" key="8">
    <source>
        <dbReference type="EMBL" id="CAD7594334.1"/>
    </source>
</evidence>
<dbReference type="InterPro" id="IPR006186">
    <property type="entry name" value="Ser/Thr-sp_prot-phosphatase"/>
</dbReference>
<dbReference type="SUPFAM" id="SSF56300">
    <property type="entry name" value="Metallo-dependent phosphatases"/>
    <property type="match status" value="1"/>
</dbReference>
<evidence type="ECO:0000256" key="4">
    <source>
        <dbReference type="ARBA" id="ARBA00022801"/>
    </source>
</evidence>
<dbReference type="InterPro" id="IPR054465">
    <property type="entry name" value="Integrase_p58-like_C"/>
</dbReference>
<feature type="domain" description="Serine/threonine specific protein phosphatases" evidence="7">
    <location>
        <begin position="239"/>
        <end position="399"/>
    </location>
</feature>
<dbReference type="SMART" id="SM00156">
    <property type="entry name" value="PP2Ac"/>
    <property type="match status" value="1"/>
</dbReference>
<dbReference type="GO" id="GO:0004722">
    <property type="term" value="F:protein serine/threonine phosphatase activity"/>
    <property type="evidence" value="ECO:0007669"/>
    <property type="project" value="UniProtKB-EC"/>
</dbReference>
<protein>
    <recommendedName>
        <fullName evidence="2">protein-serine/threonine phosphatase</fullName>
        <ecNumber evidence="2">3.1.3.16</ecNumber>
    </recommendedName>
</protein>
<dbReference type="AlphaFoldDB" id="A0A7R9JYA9"/>
<dbReference type="InterPro" id="IPR047129">
    <property type="entry name" value="PPA2-like"/>
</dbReference>
<keyword evidence="5" id="KW-0464">Manganese</keyword>
<dbReference type="Gene3D" id="3.60.21.10">
    <property type="match status" value="1"/>
</dbReference>
<feature type="region of interest" description="Disordered" evidence="6">
    <location>
        <begin position="78"/>
        <end position="107"/>
    </location>
</feature>
<dbReference type="GO" id="GO:0046872">
    <property type="term" value="F:metal ion binding"/>
    <property type="evidence" value="ECO:0007669"/>
    <property type="project" value="UniProtKB-KW"/>
</dbReference>
<feature type="compositionally biased region" description="Basic and acidic residues" evidence="6">
    <location>
        <begin position="78"/>
        <end position="94"/>
    </location>
</feature>
<accession>A0A7R9JYA9</accession>
<dbReference type="InterPro" id="IPR029052">
    <property type="entry name" value="Metallo-depent_PP-like"/>
</dbReference>
<keyword evidence="3" id="KW-0479">Metal-binding</keyword>
<proteinExistence type="predicted"/>
<comment type="cofactor">
    <cofactor evidence="1">
        <name>Mn(2+)</name>
        <dbReference type="ChEBI" id="CHEBI:29035"/>
    </cofactor>
</comment>
<dbReference type="InterPro" id="IPR004843">
    <property type="entry name" value="Calcineurin-like_PHP"/>
</dbReference>
<evidence type="ECO:0000256" key="3">
    <source>
        <dbReference type="ARBA" id="ARBA00022723"/>
    </source>
</evidence>
<keyword evidence="4" id="KW-0378">Hydrolase</keyword>
<sequence length="407" mass="45765">MIDDVQVPLMRKGSECGYLAVPLNVDAHRNYPWEGLYVIVKRVSDVTYRVKKGQKCLVVHFNRLKLYQALDTEGENKEYPKVVGEPEKREEEKAPANQLSREGPNTHPLQQEHLQVKLVPAGLREQLQPTRMCEQGTESERRYPKRDSRVPERYQAGYNFVGTGSCPIYGGSVASETMLEPALNCHSKGVGIELSLKIYIFSFKFVLSPFARLRVAALERLLQSLLCSYATTTDYVYSVHEDEVKALCSKAREILLEESNIQQVDSPVTVCGDIHGQFYDLKELFKVGGNVPETNYLFLGDFVDRGFYSVETFLLLLALKNKHLNLKVLFVLLSYTNLLVGPPRVYYAPGTLPRWVSHHTLDLIVLRSARAPAGVGIPLSATRGGALLEISFHLLPTISPPMNLQLT</sequence>
<evidence type="ECO:0000256" key="6">
    <source>
        <dbReference type="SAM" id="MobiDB-lite"/>
    </source>
</evidence>
<dbReference type="PANTHER" id="PTHR45619">
    <property type="entry name" value="SERINE/THREONINE-PROTEIN PHOSPHATASE PP2A-RELATED"/>
    <property type="match status" value="1"/>
</dbReference>
<dbReference type="EMBL" id="OE841138">
    <property type="protein sequence ID" value="CAD7594334.1"/>
    <property type="molecule type" value="Genomic_DNA"/>
</dbReference>